<protein>
    <submittedName>
        <fullName evidence="2">Uncharacterized protein</fullName>
    </submittedName>
</protein>
<dbReference type="EMBL" id="JAKOAV010000043">
    <property type="protein sequence ID" value="MDF9409804.1"/>
    <property type="molecule type" value="Genomic_DNA"/>
</dbReference>
<dbReference type="Proteomes" id="UP001154312">
    <property type="component" value="Unassembled WGS sequence"/>
</dbReference>
<feature type="region of interest" description="Disordered" evidence="1">
    <location>
        <begin position="133"/>
        <end position="152"/>
    </location>
</feature>
<comment type="caution">
    <text evidence="2">The sequence shown here is derived from an EMBL/GenBank/DDBJ whole genome shotgun (WGS) entry which is preliminary data.</text>
</comment>
<evidence type="ECO:0000313" key="3">
    <source>
        <dbReference type="Proteomes" id="UP001154312"/>
    </source>
</evidence>
<name>A0A9X4JU38_9FIRM</name>
<gene>
    <name evidence="2" type="ORF">L7E55_15850</name>
</gene>
<accession>A0A9X4JU38</accession>
<organism evidence="2 3">
    <name type="scientific">Pelotomaculum isophthalicicum JI</name>
    <dbReference type="NCBI Taxonomy" id="947010"/>
    <lineage>
        <taxon>Bacteria</taxon>
        <taxon>Bacillati</taxon>
        <taxon>Bacillota</taxon>
        <taxon>Clostridia</taxon>
        <taxon>Eubacteriales</taxon>
        <taxon>Desulfotomaculaceae</taxon>
        <taxon>Pelotomaculum</taxon>
    </lineage>
</organism>
<evidence type="ECO:0000313" key="2">
    <source>
        <dbReference type="EMBL" id="MDF9409804.1"/>
    </source>
</evidence>
<reference evidence="2" key="1">
    <citation type="submission" date="2022-02" db="EMBL/GenBank/DDBJ databases">
        <authorList>
            <person name="Leng L."/>
        </authorList>
    </citation>
    <scope>NUCLEOTIDE SEQUENCE</scope>
    <source>
        <strain evidence="2">JI</strain>
    </source>
</reference>
<sequence>MAKQGKREFALTASGYEYDKELARLSVKVFPALQALIANQHDLIEISKTHAPEKSIFLEAHLAELVEVEETIAKEYAKHCAKREELKMKRQNKDKIVKDMPQPEEKNNLQYGYDEHVKETEALLDEAANRMSPGLPSARFATSPRPSVKQEDKDIRRIAIGASIKALSALLGRKLNEQELSVIESQVDSYL</sequence>
<proteinExistence type="predicted"/>
<dbReference type="AlphaFoldDB" id="A0A9X4JU38"/>
<dbReference type="RefSeq" id="WP_277445315.1">
    <property type="nucleotide sequence ID" value="NZ_JAKOAV010000043.1"/>
</dbReference>
<evidence type="ECO:0000256" key="1">
    <source>
        <dbReference type="SAM" id="MobiDB-lite"/>
    </source>
</evidence>
<keyword evidence="3" id="KW-1185">Reference proteome</keyword>